<dbReference type="EMBL" id="PYAX01000002">
    <property type="protein sequence ID" value="PSL57379.1"/>
    <property type="molecule type" value="Genomic_DNA"/>
</dbReference>
<proteinExistence type="predicted"/>
<reference evidence="1 2" key="1">
    <citation type="submission" date="2018-03" db="EMBL/GenBank/DDBJ databases">
        <title>Genomic Encyclopedia of Type Strains, Phase III (KMG-III): the genomes of soil and plant-associated and newly described type strains.</title>
        <authorList>
            <person name="Whitman W."/>
        </authorList>
    </citation>
    <scope>NUCLEOTIDE SEQUENCE [LARGE SCALE GENOMIC DNA]</scope>
    <source>
        <strain evidence="1 2">CGMCC 4.7097</strain>
    </source>
</reference>
<sequence length="75" mass="8537">MESPLITQQVQPDRYCLEAVSRLNAEFHGVLSREVITGTVLTARRDLEGRVAFEALAEMLHHLARHRLDRIRDGA</sequence>
<dbReference type="Proteomes" id="UP000241118">
    <property type="component" value="Unassembled WGS sequence"/>
</dbReference>
<dbReference type="AlphaFoldDB" id="A0A2P8IFX9"/>
<name>A0A2P8IFX9_SACCR</name>
<protein>
    <submittedName>
        <fullName evidence="1">Uncharacterized protein</fullName>
    </submittedName>
</protein>
<evidence type="ECO:0000313" key="1">
    <source>
        <dbReference type="EMBL" id="PSL57379.1"/>
    </source>
</evidence>
<evidence type="ECO:0000313" key="2">
    <source>
        <dbReference type="Proteomes" id="UP000241118"/>
    </source>
</evidence>
<accession>A0A2P8IFX9</accession>
<keyword evidence="2" id="KW-1185">Reference proteome</keyword>
<comment type="caution">
    <text evidence="1">The sequence shown here is derived from an EMBL/GenBank/DDBJ whole genome shotgun (WGS) entry which is preliminary data.</text>
</comment>
<organism evidence="1 2">
    <name type="scientific">Saccharothrix carnea</name>
    <dbReference type="NCBI Taxonomy" id="1280637"/>
    <lineage>
        <taxon>Bacteria</taxon>
        <taxon>Bacillati</taxon>
        <taxon>Actinomycetota</taxon>
        <taxon>Actinomycetes</taxon>
        <taxon>Pseudonocardiales</taxon>
        <taxon>Pseudonocardiaceae</taxon>
        <taxon>Saccharothrix</taxon>
    </lineage>
</organism>
<gene>
    <name evidence="1" type="ORF">B0I31_102357</name>
</gene>